<keyword evidence="4" id="KW-0812">Transmembrane</keyword>
<dbReference type="InterPro" id="IPR047141">
    <property type="entry name" value="Stealth"/>
</dbReference>
<comment type="similarity">
    <text evidence="1">Belongs to the stealth family.</text>
</comment>
<evidence type="ECO:0000256" key="3">
    <source>
        <dbReference type="SAM" id="MobiDB-lite"/>
    </source>
</evidence>
<dbReference type="Pfam" id="PF11380">
    <property type="entry name" value="Stealth_CR2"/>
    <property type="match status" value="1"/>
</dbReference>
<dbReference type="EMBL" id="JAFEUZ010000016">
    <property type="protein sequence ID" value="KAG5482026.1"/>
    <property type="molecule type" value="Genomic_DNA"/>
</dbReference>
<feature type="domain" description="Stealth protein CR3 conserved region 3" evidence="6">
    <location>
        <begin position="569"/>
        <end position="618"/>
    </location>
</feature>
<dbReference type="GeneID" id="92515696"/>
<evidence type="ECO:0000313" key="8">
    <source>
        <dbReference type="Proteomes" id="UP000673552"/>
    </source>
</evidence>
<keyword evidence="2" id="KW-0808">Transferase</keyword>
<reference evidence="8" key="1">
    <citation type="journal article" date="2021" name="Microbiol. Resour. Announc.">
        <title>LGAAP: Leishmaniinae Genome Assembly and Annotation Pipeline.</title>
        <authorList>
            <person name="Almutairi H."/>
            <person name="Urbaniak M.D."/>
            <person name="Bates M.D."/>
            <person name="Jariyapan N."/>
            <person name="Kwakye-Nuako G."/>
            <person name="Thomaz-Soccol V."/>
            <person name="Al-Salem W.S."/>
            <person name="Dillon R.J."/>
            <person name="Bates P.A."/>
            <person name="Gatherer D."/>
        </authorList>
    </citation>
    <scope>NUCLEOTIDE SEQUENCE [LARGE SCALE GENOMIC DNA]</scope>
</reference>
<dbReference type="Pfam" id="PF17102">
    <property type="entry name" value="Stealth_CR3"/>
    <property type="match status" value="1"/>
</dbReference>
<evidence type="ECO:0000259" key="6">
    <source>
        <dbReference type="Pfam" id="PF17102"/>
    </source>
</evidence>
<dbReference type="GO" id="GO:0005794">
    <property type="term" value="C:Golgi apparatus"/>
    <property type="evidence" value="ECO:0007669"/>
    <property type="project" value="TreeGrafter"/>
</dbReference>
<gene>
    <name evidence="7" type="ORF">LSCM1_05741</name>
</gene>
<dbReference type="KEGG" id="lmat:92515696"/>
<evidence type="ECO:0000256" key="4">
    <source>
        <dbReference type="SAM" id="Phobius"/>
    </source>
</evidence>
<dbReference type="PANTHER" id="PTHR24045">
    <property type="match status" value="1"/>
</dbReference>
<dbReference type="AlphaFoldDB" id="A0A836GVD8"/>
<name>A0A836GVD8_9TRYP</name>
<dbReference type="GO" id="GO:0016740">
    <property type="term" value="F:transferase activity"/>
    <property type="evidence" value="ECO:0007669"/>
    <property type="project" value="UniProtKB-KW"/>
</dbReference>
<evidence type="ECO:0000256" key="2">
    <source>
        <dbReference type="ARBA" id="ARBA00022679"/>
    </source>
</evidence>
<accession>A0A836GVD8</accession>
<sequence>MFQSSSSSGGGMRKLPANQSSPIAVPVSGSSTRLVGARHSKHRKSRELYVGCGTAVILTLVCVCVYLSAASESFEKELRGLSSARETAAKDDFAVKAKDAAARTEKRWTTSPPATVNRGVETEPLPTTREAPANATTTTITAAPLHQFSATTESASTTQIPAPTTAYLGISKGEHETKPAEMSTSNFAPLTTTTVTAVDLRTTHPRIYKSDRVYQKSHGEHSPEEPHLLPGLQIERRTFTPAELLARFGDTDIIYSFVNGSEANHHYRKEFRSACIDAILQVESITFDASTLAPNLANAFQALRCAPGVLQGYIGPNVTLGTVVQRVKAAARRGANNRDRETDELRHSLRSVEQHVRWHRGRVVMVSPGHHPTWVDGAKNFLAGVCGDARVQALRTSGTHLRVTTVHQDALMPYGMRLTVNSHAIEQHLWRVRNVTPVHVYMNDDYFVNRDVAITDLFNEYGGTIVRTGVVVIREGAVAAGGASWAKGVRHTQQFNTHELDVLREDYLPDALVTMWERLRRVRARADPSALAPLSVAPLNEAVDVAHEYEPEPLPNVPLTPRRPRRFATHAPFVYCTNMLRFLETRYEREFAHNSLHHRSRKARDLFIPFVYNAFIMARPWQASPKFLPYLLELHRSRRETRVDAVPPTKIVLDNFDGCGPATVLSGETGSGCMFGKFLNDLALNEAVMQRVRETNPLYFNINAGFSTAEASEQLRTFLRSKFPAPVYLEVSSAPRPDEGVADDVEAVEGQRGDADAAAGVEDRALWRLFGELMALPVVGVVSDEEGVCPLVRSLALAFAGHHRGVVRVGVEQHGGATLREARAALRHRVVSAMPAPACVYSERVSVGAAARGEDAADIARRAIGGAGAGVVLPSTCGGGAGLRVRGFVVDARTPGAPVRSAAALRDALAVPAQTLSLEDFRAVAVGPSAGDVVLVVSRADADAKAVHWVNGASESDLLVTYPLPVEAYENMSAEVRWSRP</sequence>
<feature type="domain" description="Stealth protein CR2 conserved region 2" evidence="5">
    <location>
        <begin position="338"/>
        <end position="462"/>
    </location>
</feature>
<protein>
    <recommendedName>
        <fullName evidence="9">Stealth protein CR3 conserved region 3 domain-containing protein</fullName>
    </recommendedName>
</protein>
<evidence type="ECO:0000256" key="1">
    <source>
        <dbReference type="ARBA" id="ARBA00007583"/>
    </source>
</evidence>
<evidence type="ECO:0008006" key="9">
    <source>
        <dbReference type="Google" id="ProtNLM"/>
    </source>
</evidence>
<evidence type="ECO:0000313" key="7">
    <source>
        <dbReference type="EMBL" id="KAG5482026.1"/>
    </source>
</evidence>
<feature type="compositionally biased region" description="Polar residues" evidence="3">
    <location>
        <begin position="17"/>
        <end position="29"/>
    </location>
</feature>
<dbReference type="PANTHER" id="PTHR24045:SF0">
    <property type="entry name" value="N-ACETYLGLUCOSAMINE-1-PHOSPHOTRANSFERASE SUBUNITS ALPHA_BETA"/>
    <property type="match status" value="1"/>
</dbReference>
<dbReference type="RefSeq" id="XP_067179819.1">
    <property type="nucleotide sequence ID" value="XM_067323184.1"/>
</dbReference>
<keyword evidence="4" id="KW-0472">Membrane</keyword>
<dbReference type="InterPro" id="IPR021520">
    <property type="entry name" value="Stealth_CR2"/>
</dbReference>
<dbReference type="InterPro" id="IPR031357">
    <property type="entry name" value="Stealth_CR3"/>
</dbReference>
<dbReference type="Proteomes" id="UP000673552">
    <property type="component" value="Unassembled WGS sequence"/>
</dbReference>
<feature type="transmembrane region" description="Helical" evidence="4">
    <location>
        <begin position="48"/>
        <end position="69"/>
    </location>
</feature>
<feature type="region of interest" description="Disordered" evidence="3">
    <location>
        <begin position="102"/>
        <end position="134"/>
    </location>
</feature>
<evidence type="ECO:0000259" key="5">
    <source>
        <dbReference type="Pfam" id="PF11380"/>
    </source>
</evidence>
<keyword evidence="4" id="KW-1133">Transmembrane helix</keyword>
<feature type="region of interest" description="Disordered" evidence="3">
    <location>
        <begin position="1"/>
        <end position="29"/>
    </location>
</feature>
<proteinExistence type="inferred from homology"/>
<dbReference type="OrthoDB" id="263283at2759"/>
<comment type="caution">
    <text evidence="7">The sequence shown here is derived from an EMBL/GenBank/DDBJ whole genome shotgun (WGS) entry which is preliminary data.</text>
</comment>
<keyword evidence="8" id="KW-1185">Reference proteome</keyword>
<reference evidence="8" key="2">
    <citation type="journal article" date="2021" name="Sci. Data">
        <title>Chromosome-scale genome sequencing, assembly and annotation of six genomes from subfamily Leishmaniinae.</title>
        <authorList>
            <person name="Almutairi H."/>
            <person name="Urbaniak M.D."/>
            <person name="Bates M.D."/>
            <person name="Jariyapan N."/>
            <person name="Kwakye-Nuako G."/>
            <person name="Thomaz Soccol V."/>
            <person name="Al-Salem W.S."/>
            <person name="Dillon R.J."/>
            <person name="Bates P.A."/>
            <person name="Gatherer D."/>
        </authorList>
    </citation>
    <scope>NUCLEOTIDE SEQUENCE [LARGE SCALE GENOMIC DNA]</scope>
</reference>
<organism evidence="7 8">
    <name type="scientific">Leishmania martiniquensis</name>
    <dbReference type="NCBI Taxonomy" id="1580590"/>
    <lineage>
        <taxon>Eukaryota</taxon>
        <taxon>Discoba</taxon>
        <taxon>Euglenozoa</taxon>
        <taxon>Kinetoplastea</taxon>
        <taxon>Metakinetoplastina</taxon>
        <taxon>Trypanosomatida</taxon>
        <taxon>Trypanosomatidae</taxon>
        <taxon>Leishmaniinae</taxon>
        <taxon>Leishmania</taxon>
    </lineage>
</organism>